<comment type="caution">
    <text evidence="3">The sequence shown here is derived from an EMBL/GenBank/DDBJ whole genome shotgun (WGS) entry which is preliminary data.</text>
</comment>
<name>A0A2A2SJJ8_9SPHN</name>
<dbReference type="GO" id="GO:0016020">
    <property type="term" value="C:membrane"/>
    <property type="evidence" value="ECO:0007669"/>
    <property type="project" value="InterPro"/>
</dbReference>
<dbReference type="GO" id="GO:0007156">
    <property type="term" value="P:homophilic cell adhesion via plasma membrane adhesion molecules"/>
    <property type="evidence" value="ECO:0007669"/>
    <property type="project" value="InterPro"/>
</dbReference>
<evidence type="ECO:0000256" key="1">
    <source>
        <dbReference type="SAM" id="MobiDB-lite"/>
    </source>
</evidence>
<feature type="region of interest" description="Disordered" evidence="1">
    <location>
        <begin position="219"/>
        <end position="238"/>
    </location>
</feature>
<dbReference type="NCBIfam" id="TIGR01965">
    <property type="entry name" value="VCBS_repeat"/>
    <property type="match status" value="1"/>
</dbReference>
<dbReference type="InterPro" id="IPR010221">
    <property type="entry name" value="VCBS_dom"/>
</dbReference>
<dbReference type="AlphaFoldDB" id="A0A2A2SJJ8"/>
<evidence type="ECO:0000313" key="4">
    <source>
        <dbReference type="Proteomes" id="UP000218151"/>
    </source>
</evidence>
<dbReference type="Pfam" id="PF17963">
    <property type="entry name" value="Big_9"/>
    <property type="match status" value="1"/>
</dbReference>
<dbReference type="OrthoDB" id="7520414at2"/>
<dbReference type="InterPro" id="IPR002126">
    <property type="entry name" value="Cadherin-like_dom"/>
</dbReference>
<dbReference type="RefSeq" id="WP_095996502.1">
    <property type="nucleotide sequence ID" value="NZ_NSLI01000001.1"/>
</dbReference>
<accession>A0A2A2SJJ8</accession>
<evidence type="ECO:0000313" key="3">
    <source>
        <dbReference type="EMBL" id="PAX09395.1"/>
    </source>
</evidence>
<feature type="domain" description="Cadherin" evidence="2">
    <location>
        <begin position="283"/>
        <end position="405"/>
    </location>
</feature>
<feature type="region of interest" description="Disordered" evidence="1">
    <location>
        <begin position="395"/>
        <end position="423"/>
    </location>
</feature>
<dbReference type="EMBL" id="NSLI01000001">
    <property type="protein sequence ID" value="PAX09395.1"/>
    <property type="molecule type" value="Genomic_DNA"/>
</dbReference>
<protein>
    <recommendedName>
        <fullName evidence="2">Cadherin domain-containing protein</fullName>
    </recommendedName>
</protein>
<dbReference type="PROSITE" id="PS50268">
    <property type="entry name" value="CADHERIN_2"/>
    <property type="match status" value="1"/>
</dbReference>
<proteinExistence type="predicted"/>
<organism evidence="3 4">
    <name type="scientific">Sphingomonas lenta</name>
    <dbReference type="NCBI Taxonomy" id="1141887"/>
    <lineage>
        <taxon>Bacteria</taxon>
        <taxon>Pseudomonadati</taxon>
        <taxon>Pseudomonadota</taxon>
        <taxon>Alphaproteobacteria</taxon>
        <taxon>Sphingomonadales</taxon>
        <taxon>Sphingomonadaceae</taxon>
        <taxon>Sphingomonas</taxon>
    </lineage>
</organism>
<dbReference type="GO" id="GO:0005509">
    <property type="term" value="F:calcium ion binding"/>
    <property type="evidence" value="ECO:0007669"/>
    <property type="project" value="InterPro"/>
</dbReference>
<dbReference type="Proteomes" id="UP000218151">
    <property type="component" value="Unassembled WGS sequence"/>
</dbReference>
<reference evidence="4" key="1">
    <citation type="submission" date="2017-09" db="EMBL/GenBank/DDBJ databases">
        <authorList>
            <person name="Feng G."/>
            <person name="Zhu H."/>
        </authorList>
    </citation>
    <scope>NUCLEOTIDE SEQUENCE [LARGE SCALE GENOMIC DNA]</scope>
    <source>
        <strain evidence="4">1PNM-20</strain>
    </source>
</reference>
<sequence>MSLTANYTFVGKGNWSIDGAGGQASGANQTLSAIVPDGSRIEAAFLYTSTYSSSSPPSSVTLTRGSDSATITSYTGLGATAGLQAFRSDITTFIREAIDDGGAGTFDFDISDIVGSSIDGYALVVVYSNPGESVRTISLLDGFSATTGDDFELEFSEPVDTDRPGFEAQMSLGIGFSFWPSSQFSRVTVDGRQLTQSAGAQDDGTTDFSSIGNGGLLTIGGIGDSTGNPDPDQPINGVRTDDELYDLAKGNVDDATPYLADNAESITVNTVNPSNDDNIFFAGFNITAVVAVDTDENDAPVAVGDEVAVDEDDTATFNVLGNDFDPDDDDTFSITSIDTSGLVGTLTDNGAGGFTYDPNGEFDALNEGDEATTSFTYTISDGEESATTTVTITVRGVGDDGPPPPSGCPTVDRPGTQDGSASANEVLTGPGYHNTFFFDNAGGSTGDDRITNFAKDDVLVVTERLVDRNNDGVVNFGGNALFDLGGGDTVRIDGGVRALRYLGEACEGNFVYADASVRPNRAREGFVLSDDVLSGDAMDARADIFFFDTALDLDLGDDRVVGFGARDILVTTTPVFDSDSDGVVDFGGNGRLDLPGGLGGPGDPGAPGEGGSVRMTNVMGGQITRLEFDGAATRNGVTYYVYSALGSDAGVDDLGPGYAPVMAPTALMPML</sequence>
<keyword evidence="4" id="KW-1185">Reference proteome</keyword>
<evidence type="ECO:0000259" key="2">
    <source>
        <dbReference type="PROSITE" id="PS50268"/>
    </source>
</evidence>
<gene>
    <name evidence="3" type="ORF">CKY28_01170</name>
</gene>